<name>A0A7Z7LGQ8_9BACT</name>
<evidence type="ECO:0000313" key="1">
    <source>
        <dbReference type="EMBL" id="SSC13579.1"/>
    </source>
</evidence>
<dbReference type="EMBL" id="LS974202">
    <property type="protein sequence ID" value="SSC13579.1"/>
    <property type="molecule type" value="Genomic_DNA"/>
</dbReference>
<proteinExistence type="predicted"/>
<dbReference type="AlphaFoldDB" id="A0A7Z7LGQ8"/>
<evidence type="ECO:0000313" key="2">
    <source>
        <dbReference type="Proteomes" id="UP000250796"/>
    </source>
</evidence>
<dbReference type="KEGG" id="minf:MESINF_2139"/>
<accession>A0A7Z7LGQ8</accession>
<sequence>MSDLNDRGFKGFLSAMDVVEKADESFEGKGWRAIAETQSAAVVASKAPSIFSIFGKLFEQKFLFLYRGPRGEVLTYQSKKLTDLSQAVLDAALSQKDFNNDFLDLFSLFKEAPDMIEKTIAHYATQISQGGEDLFSALREMKILYEKVKKKFGQYAAKLPLNNLVTAIFKLHCAFLPSIEEDMVDFLKQFPPEPEGMESFVENQLLLAVGEPEESEIAVQLSRVETVIHELQKYCSSYLPWFIVPEGVFVSYLEKGMERIPSLEAWFEGVKDARTRYGLSQTHWEQSRRWYFEKIGAGLITLFQRSISGQSCWTIVEEKQIKDPLSHAGETVRYTAKRTDFKIVRDDDQEGSYTLCSIDEMNITSSGLKKATKTFPYENVNFNFNELKISKEAFLDSKGARFAGYTWKYLLPGGGQDREAKNNERVECFVYYVITVLSKGFGTPILKLFFAKEENAKLFLDFMNEATILGSWKEYPQNGLPAPLKAKQRTRESDQRKAESQDPNISLVPAIERLPEILATIEEPKVVEDKKPFTLPRELVEKINSLHYEMEWSVKSNLKTVLHYYFPEMAPEEIGAIVEEKLPVAGEKTYGLKELEDKIEALSGKTLQTVCKILACEPEKEYTLEELGLSFWSVFVVAPKITTGGKPLIEVISGEKPRVIWGRNFDSRIRDILKRKFTFEG</sequence>
<protein>
    <submittedName>
        <fullName evidence="1">Uncharacterized protein</fullName>
    </submittedName>
</protein>
<keyword evidence="2" id="KW-1185">Reference proteome</keyword>
<organism evidence="1 2">
    <name type="scientific">Mesotoga infera</name>
    <dbReference type="NCBI Taxonomy" id="1236046"/>
    <lineage>
        <taxon>Bacteria</taxon>
        <taxon>Thermotogati</taxon>
        <taxon>Thermotogota</taxon>
        <taxon>Thermotogae</taxon>
        <taxon>Kosmotogales</taxon>
        <taxon>Kosmotogaceae</taxon>
        <taxon>Mesotoga</taxon>
    </lineage>
</organism>
<dbReference type="RefSeq" id="WP_231936722.1">
    <property type="nucleotide sequence ID" value="NZ_LS974202.1"/>
</dbReference>
<gene>
    <name evidence="1" type="ORF">MESINF_2139</name>
</gene>
<reference evidence="1 2" key="1">
    <citation type="submission" date="2017-01" db="EMBL/GenBank/DDBJ databases">
        <authorList>
            <person name="Erauso G."/>
        </authorList>
    </citation>
    <scope>NUCLEOTIDE SEQUENCE [LARGE SCALE GENOMIC DNA]</scope>
    <source>
        <strain evidence="1">MESINF1</strain>
    </source>
</reference>
<dbReference type="Proteomes" id="UP000250796">
    <property type="component" value="Chromosome MESINF"/>
</dbReference>